<feature type="binding site" evidence="4">
    <location>
        <position position="44"/>
    </location>
    <ligand>
        <name>FAD</name>
        <dbReference type="ChEBI" id="CHEBI:57692"/>
    </ligand>
</feature>
<dbReference type="PANTHER" id="PTHR46865:SF2">
    <property type="entry name" value="MONOOXYGENASE"/>
    <property type="match status" value="1"/>
</dbReference>
<dbReference type="RefSeq" id="WP_044012519.1">
    <property type="nucleotide sequence ID" value="NZ_CCVW01000004.1"/>
</dbReference>
<keyword evidence="4" id="KW-0547">Nucleotide-binding</keyword>
<gene>
    <name evidence="2" type="ORF">BN59_03621</name>
</gene>
<reference evidence="4" key="2">
    <citation type="journal article" date="2024" name="Commun. Biol.">
        <title>Sequence-structure-function characterization of the emerging tetracycline destructase family of antibiotic resistance enzymes.</title>
        <authorList>
            <person name="Blake K.S."/>
            <person name="Kumar H."/>
            <person name="Loganathan A."/>
            <person name="Williford E.E."/>
            <person name="Diorio-Toth L."/>
            <person name="Xue Y.P."/>
            <person name="Tang W.K."/>
            <person name="Campbell T.P."/>
            <person name="Chong D.D."/>
            <person name="Angtuaco S."/>
            <person name="Wencewicz T.A."/>
            <person name="Tolia N.H."/>
            <person name="Dantas G."/>
        </authorList>
    </citation>
    <scope>X-RAY CRYSTALLOGRAPHY (2.40 ANGSTROMS) IN COMPLEX WITH FAD</scope>
</reference>
<dbReference type="AlphaFoldDB" id="A0A078L5T0"/>
<keyword evidence="4" id="KW-0274">FAD</keyword>
<dbReference type="Gene3D" id="3.30.9.10">
    <property type="entry name" value="D-Amino Acid Oxidase, subunit A, domain 2"/>
    <property type="match status" value="1"/>
</dbReference>
<keyword evidence="4" id="KW-0002">3D-structure</keyword>
<dbReference type="SUPFAM" id="SSF51905">
    <property type="entry name" value="FAD/NAD(P)-binding domain"/>
    <property type="match status" value="1"/>
</dbReference>
<name>A0A078L5T0_9GAMM</name>
<keyword evidence="4" id="KW-0285">Flavoprotein</keyword>
<organism evidence="2 3">
    <name type="scientific">Legionella massiliensis</name>
    <dbReference type="NCBI Taxonomy" id="1034943"/>
    <lineage>
        <taxon>Bacteria</taxon>
        <taxon>Pseudomonadati</taxon>
        <taxon>Pseudomonadota</taxon>
        <taxon>Gammaproteobacteria</taxon>
        <taxon>Legionellales</taxon>
        <taxon>Legionellaceae</taxon>
        <taxon>Legionella</taxon>
    </lineage>
</organism>
<feature type="domain" description="FAD-binding" evidence="1">
    <location>
        <begin position="6"/>
        <end position="165"/>
    </location>
</feature>
<dbReference type="EMBL" id="CCSB01000004">
    <property type="protein sequence ID" value="CDZ79303.1"/>
    <property type="molecule type" value="Genomic_DNA"/>
</dbReference>
<reference evidence="2 3" key="1">
    <citation type="submission" date="2014-06" db="EMBL/GenBank/DDBJ databases">
        <authorList>
            <person name="Urmite Genomes Urmite Genomes"/>
        </authorList>
    </citation>
    <scope>NUCLEOTIDE SEQUENCE [LARGE SCALE GENOMIC DNA]</scope>
</reference>
<evidence type="ECO:0000313" key="3">
    <source>
        <dbReference type="Proteomes" id="UP000044071"/>
    </source>
</evidence>
<evidence type="ECO:0000259" key="1">
    <source>
        <dbReference type="Pfam" id="PF01494"/>
    </source>
</evidence>
<proteinExistence type="evidence at protein level"/>
<dbReference type="Gene3D" id="3.50.50.60">
    <property type="entry name" value="FAD/NAD(P)-binding domain"/>
    <property type="match status" value="1"/>
</dbReference>
<keyword evidence="2" id="KW-0503">Monooxygenase</keyword>
<dbReference type="PRINTS" id="PR00420">
    <property type="entry name" value="RNGMNOXGNASE"/>
</dbReference>
<dbReference type="eggNOG" id="COG0654">
    <property type="taxonomic scope" value="Bacteria"/>
</dbReference>
<dbReference type="PANTHER" id="PTHR46865">
    <property type="entry name" value="OXIDOREDUCTASE-RELATED"/>
    <property type="match status" value="1"/>
</dbReference>
<dbReference type="Proteomes" id="UP000044071">
    <property type="component" value="Unassembled WGS sequence"/>
</dbReference>
<dbReference type="NCBIfam" id="NF033476">
    <property type="entry name" value="tet_destruct"/>
    <property type="match status" value="1"/>
</dbReference>
<feature type="binding site" evidence="4">
    <location>
        <position position="40"/>
    </location>
    <ligand>
        <name>FAD</name>
        <dbReference type="ChEBI" id="CHEBI:57692"/>
    </ligand>
</feature>
<feature type="binding site" evidence="4">
    <location>
        <position position="105"/>
    </location>
    <ligand>
        <name>FAD</name>
        <dbReference type="ChEBI" id="CHEBI:57692"/>
    </ligand>
</feature>
<protein>
    <submittedName>
        <fullName evidence="2">6-hydroxynicotinate 3-monooxygenase</fullName>
    </submittedName>
</protein>
<evidence type="ECO:0007829" key="4">
    <source>
        <dbReference type="PDB" id="8TWF"/>
    </source>
</evidence>
<dbReference type="OrthoDB" id="5499180at2"/>
<dbReference type="SMR" id="A0A078L5T0"/>
<feature type="binding site" evidence="4">
    <location>
        <position position="289"/>
    </location>
    <ligand>
        <name>FAD</name>
        <dbReference type="ChEBI" id="CHEBI:57692"/>
    </ligand>
</feature>
<feature type="binding site" evidence="4">
    <location>
        <position position="14"/>
    </location>
    <ligand>
        <name>FAD</name>
        <dbReference type="ChEBI" id="CHEBI:57692"/>
    </ligand>
</feature>
<dbReference type="InterPro" id="IPR051704">
    <property type="entry name" value="FAD_aromatic-hydroxylase"/>
</dbReference>
<keyword evidence="2" id="KW-0560">Oxidoreductase</keyword>
<keyword evidence="3" id="KW-1185">Reference proteome</keyword>
<feature type="binding site" evidence="4">
    <location>
        <position position="15"/>
    </location>
    <ligand>
        <name>FAD</name>
        <dbReference type="ChEBI" id="CHEBI:57692"/>
    </ligand>
</feature>
<dbReference type="PDB" id="8TWF">
    <property type="method" value="X-ray"/>
    <property type="resolution" value="2.40 A"/>
    <property type="chains" value="A/B/C/D=1-387"/>
</dbReference>
<dbReference type="GO" id="GO:0071949">
    <property type="term" value="F:FAD binding"/>
    <property type="evidence" value="ECO:0007669"/>
    <property type="project" value="InterPro"/>
</dbReference>
<accession>A0A078L5T0</accession>
<dbReference type="Pfam" id="PF01494">
    <property type="entry name" value="FAD_binding_3"/>
    <property type="match status" value="1"/>
</dbReference>
<feature type="binding site" evidence="4">
    <location>
        <position position="34"/>
    </location>
    <ligand>
        <name>FAD</name>
        <dbReference type="ChEBI" id="CHEBI:57692"/>
    </ligand>
</feature>
<sequence length="387" mass="43895">MYKNIKILVIGAGIAGPAICYWLRRFGFSPVLIEKYASIRKGGQALDVRGIATHIAKEMGIYDQICGMRTRIECGRFVDSSGKVLHEEHGEKFGFRQDDEVEIVRGDLVEILMKTITDIPCYFNQSIISIQQNSDHVTVNFKDGQVEHYDLVIAADGIHSATRRMVFDKNEYQLIHLGAYLSTFTIPNYLNLRHIDLECEANHKLVSINNDNDPEIARAGFMFLSQHILKDIRDEHEQKQFLCDTFRDFGWETQNILNRMSESDDFYFDAITQVKMNSWTKGRIALIGDAGYCPSPLSGQGNNLAFVGAYILAGELKAADGNYMQAFTRYNALLRPFVDANQEFGVWVSKSFLVEDEVSKEIAEERSNRTLALIKSVSNAITLPQYE</sequence>
<dbReference type="InterPro" id="IPR002938">
    <property type="entry name" value="FAD-bd"/>
</dbReference>
<evidence type="ECO:0000313" key="2">
    <source>
        <dbReference type="EMBL" id="CDZ79303.1"/>
    </source>
</evidence>
<dbReference type="STRING" id="1034943.BN59_03621"/>
<dbReference type="InterPro" id="IPR036188">
    <property type="entry name" value="FAD/NAD-bd_sf"/>
</dbReference>
<dbReference type="GO" id="GO:0004497">
    <property type="term" value="F:monooxygenase activity"/>
    <property type="evidence" value="ECO:0007669"/>
    <property type="project" value="UniProtKB-KW"/>
</dbReference>